<gene>
    <name evidence="4" type="ORF">ACFQ1X_02715</name>
</gene>
<dbReference type="PROSITE" id="PS51462">
    <property type="entry name" value="NUDIX"/>
    <property type="match status" value="1"/>
</dbReference>
<dbReference type="SUPFAM" id="SSF55811">
    <property type="entry name" value="Nudix"/>
    <property type="match status" value="1"/>
</dbReference>
<sequence length="152" mass="17392">MEYTDLNGYPCKLSFERGVFPVESRHVLIIAKFEDKWLLTEHSERGLEFPGGKVETGESLIDAAKREVYEETGGRVEGLEWFAEYLVLGNPPFCKTVFTGHVSAIDHITRMETNGAVLVERLEPDNAYSFLMKDEGMKEIMERVIKDGKWKD</sequence>
<dbReference type="PRINTS" id="PR00502">
    <property type="entry name" value="NUDIXFAMILY"/>
</dbReference>
<evidence type="ECO:0000256" key="2">
    <source>
        <dbReference type="RuleBase" id="RU003476"/>
    </source>
</evidence>
<dbReference type="InterPro" id="IPR020084">
    <property type="entry name" value="NUDIX_hydrolase_CS"/>
</dbReference>
<dbReference type="EMBL" id="JBHTKI010000006">
    <property type="protein sequence ID" value="MFD1030329.1"/>
    <property type="molecule type" value="Genomic_DNA"/>
</dbReference>
<comment type="similarity">
    <text evidence="2">Belongs to the Nudix hydrolase family.</text>
</comment>
<dbReference type="RefSeq" id="WP_144838696.1">
    <property type="nucleotide sequence ID" value="NZ_JBHTKI010000006.1"/>
</dbReference>
<dbReference type="InterPro" id="IPR015797">
    <property type="entry name" value="NUDIX_hydrolase-like_dom_sf"/>
</dbReference>
<dbReference type="Pfam" id="PF00293">
    <property type="entry name" value="NUDIX"/>
    <property type="match status" value="1"/>
</dbReference>
<dbReference type="PROSITE" id="PS00893">
    <property type="entry name" value="NUDIX_BOX"/>
    <property type="match status" value="1"/>
</dbReference>
<proteinExistence type="inferred from homology"/>
<dbReference type="Proteomes" id="UP001597109">
    <property type="component" value="Unassembled WGS sequence"/>
</dbReference>
<feature type="domain" description="Nudix hydrolase" evidence="3">
    <location>
        <begin position="20"/>
        <end position="152"/>
    </location>
</feature>
<dbReference type="InterPro" id="IPR020476">
    <property type="entry name" value="Nudix_hydrolase"/>
</dbReference>
<reference evidence="5" key="1">
    <citation type="journal article" date="2019" name="Int. J. Syst. Evol. Microbiol.">
        <title>The Global Catalogue of Microorganisms (GCM) 10K type strain sequencing project: providing services to taxonomists for standard genome sequencing and annotation.</title>
        <authorList>
            <consortium name="The Broad Institute Genomics Platform"/>
            <consortium name="The Broad Institute Genome Sequencing Center for Infectious Disease"/>
            <person name="Wu L."/>
            <person name="Ma J."/>
        </authorList>
    </citation>
    <scope>NUCLEOTIDE SEQUENCE [LARGE SCALE GENOMIC DNA]</scope>
    <source>
        <strain evidence="5">CCUG 56756</strain>
    </source>
</reference>
<evidence type="ECO:0000256" key="1">
    <source>
        <dbReference type="ARBA" id="ARBA00022801"/>
    </source>
</evidence>
<keyword evidence="5" id="KW-1185">Reference proteome</keyword>
<keyword evidence="1 2" id="KW-0378">Hydrolase</keyword>
<name>A0ABW3L8W5_9BACL</name>
<evidence type="ECO:0000259" key="3">
    <source>
        <dbReference type="PROSITE" id="PS51462"/>
    </source>
</evidence>
<dbReference type="InterPro" id="IPR000086">
    <property type="entry name" value="NUDIX_hydrolase_dom"/>
</dbReference>
<comment type="caution">
    <text evidence="4">The sequence shown here is derived from an EMBL/GenBank/DDBJ whole genome shotgun (WGS) entry which is preliminary data.</text>
</comment>
<evidence type="ECO:0000313" key="4">
    <source>
        <dbReference type="EMBL" id="MFD1030329.1"/>
    </source>
</evidence>
<accession>A0ABW3L8W5</accession>
<organism evidence="4 5">
    <name type="scientific">Metaplanococcus flavidus</name>
    <dbReference type="NCBI Taxonomy" id="569883"/>
    <lineage>
        <taxon>Bacteria</taxon>
        <taxon>Bacillati</taxon>
        <taxon>Bacillota</taxon>
        <taxon>Bacilli</taxon>
        <taxon>Bacillales</taxon>
        <taxon>Caryophanaceae</taxon>
        <taxon>Metaplanococcus</taxon>
    </lineage>
</organism>
<evidence type="ECO:0000313" key="5">
    <source>
        <dbReference type="Proteomes" id="UP001597109"/>
    </source>
</evidence>
<dbReference type="Gene3D" id="3.90.79.10">
    <property type="entry name" value="Nucleoside Triphosphate Pyrophosphohydrolase"/>
    <property type="match status" value="1"/>
</dbReference>
<protein>
    <submittedName>
        <fullName evidence="4">NUDIX domain-containing protein</fullName>
    </submittedName>
</protein>